<evidence type="ECO:0000256" key="7">
    <source>
        <dbReference type="ARBA" id="ARBA00023186"/>
    </source>
</evidence>
<feature type="binding site" evidence="8">
    <location>
        <position position="14"/>
    </location>
    <ligand>
        <name>Cu cation</name>
        <dbReference type="ChEBI" id="CHEBI:23378"/>
    </ligand>
</feature>
<dbReference type="Gene3D" id="1.10.287.1130">
    <property type="entry name" value="CytochromE C oxidase copper chaperone"/>
    <property type="match status" value="1"/>
</dbReference>
<organism evidence="9 11">
    <name type="scientific">Candida viswanathii</name>
    <dbReference type="NCBI Taxonomy" id="5486"/>
    <lineage>
        <taxon>Eukaryota</taxon>
        <taxon>Fungi</taxon>
        <taxon>Dikarya</taxon>
        <taxon>Ascomycota</taxon>
        <taxon>Saccharomycotina</taxon>
        <taxon>Pichiomycetes</taxon>
        <taxon>Debaryomycetaceae</taxon>
        <taxon>Candida/Lodderomyces clade</taxon>
        <taxon>Candida</taxon>
    </lineage>
</organism>
<dbReference type="EMBL" id="QLNQ01000030">
    <property type="protein sequence ID" value="RCK55545.1"/>
    <property type="molecule type" value="Genomic_DNA"/>
</dbReference>
<dbReference type="PANTHER" id="PTHR16719">
    <property type="entry name" value="CYTOCHROME C OXIDASE COPPER CHAPERONE"/>
    <property type="match status" value="1"/>
</dbReference>
<evidence type="ECO:0000313" key="11">
    <source>
        <dbReference type="Proteomes" id="UP000253472"/>
    </source>
</evidence>
<dbReference type="PANTHER" id="PTHR16719:SF0">
    <property type="entry name" value="CYTOCHROME C OXIDASE COPPER CHAPERONE"/>
    <property type="match status" value="1"/>
</dbReference>
<reference evidence="9 11" key="1">
    <citation type="submission" date="2018-06" db="EMBL/GenBank/DDBJ databases">
        <title>Whole genome sequencing of Candida tropicalis (genome annotated by CSBL at Korea University).</title>
        <authorList>
            <person name="Ahn J."/>
        </authorList>
    </citation>
    <scope>NUCLEOTIDE SEQUENCE [LARGE SCALE GENOMIC DNA]</scope>
    <source>
        <strain evidence="9 11">ATCC 20962</strain>
    </source>
</reference>
<comment type="subcellular location">
    <subcellularLocation>
        <location evidence="1">Mitochondrion intermembrane space</location>
    </subcellularLocation>
</comment>
<keyword evidence="7" id="KW-0143">Chaperone</keyword>
<dbReference type="AlphaFoldDB" id="A0A367XPI5"/>
<evidence type="ECO:0000256" key="6">
    <source>
        <dbReference type="ARBA" id="ARBA00023157"/>
    </source>
</evidence>
<evidence type="ECO:0000256" key="2">
    <source>
        <dbReference type="ARBA" id="ARBA00009241"/>
    </source>
</evidence>
<dbReference type="Pfam" id="PF05051">
    <property type="entry name" value="COX17"/>
    <property type="match status" value="1"/>
</dbReference>
<gene>
    <name evidence="9" type="primary">COX17_1</name>
    <name evidence="10" type="synonym">COX17_0</name>
    <name evidence="10" type="ORF">Cantr_03143</name>
    <name evidence="9" type="ORF">Cantr_03942</name>
</gene>
<dbReference type="InterPro" id="IPR009069">
    <property type="entry name" value="Cys_alpha_HP_mot_SF"/>
</dbReference>
<dbReference type="OrthoDB" id="1915887at2759"/>
<keyword evidence="6" id="KW-1015">Disulfide bond</keyword>
<evidence type="ECO:0000256" key="8">
    <source>
        <dbReference type="PIRSR" id="PIRSR607745-1"/>
    </source>
</evidence>
<dbReference type="Proteomes" id="UP000253472">
    <property type="component" value="Unassembled WGS sequence"/>
</dbReference>
<evidence type="ECO:0000256" key="1">
    <source>
        <dbReference type="ARBA" id="ARBA00004569"/>
    </source>
</evidence>
<keyword evidence="11" id="KW-1185">Reference proteome</keyword>
<dbReference type="InterPro" id="IPR007745">
    <property type="entry name" value="Cyt_c_oxidase_Cu-chaperone"/>
</dbReference>
<protein>
    <submittedName>
        <fullName evidence="9">Cytochrome c oxidase copper chaperone</fullName>
    </submittedName>
</protein>
<evidence type="ECO:0000256" key="4">
    <source>
        <dbReference type="ARBA" id="ARBA00023008"/>
    </source>
</evidence>
<dbReference type="STRING" id="5486.A0A367XPI5"/>
<keyword evidence="5" id="KW-0496">Mitochondrion</keyword>
<dbReference type="GO" id="GO:0033617">
    <property type="term" value="P:mitochondrial respiratory chain complex IV assembly"/>
    <property type="evidence" value="ECO:0007669"/>
    <property type="project" value="TreeGrafter"/>
</dbReference>
<sequence length="61" mass="6933">MSTENKQESKPKPCCVCIDERKKRDECTLFKGIESDDCKPIIEQYKACMNGFGFTPNPVSN</sequence>
<evidence type="ECO:0000256" key="3">
    <source>
        <dbReference type="ARBA" id="ARBA00022723"/>
    </source>
</evidence>
<keyword evidence="4 8" id="KW-0186">Copper</keyword>
<dbReference type="GO" id="GO:0005758">
    <property type="term" value="C:mitochondrial intermembrane space"/>
    <property type="evidence" value="ECO:0007669"/>
    <property type="project" value="UniProtKB-SubCell"/>
</dbReference>
<dbReference type="EMBL" id="QLNQ01000001">
    <property type="protein sequence ID" value="RCK66617.1"/>
    <property type="molecule type" value="Genomic_DNA"/>
</dbReference>
<comment type="similarity">
    <text evidence="2">Belongs to the COX17 family.</text>
</comment>
<comment type="caution">
    <text evidence="9">The sequence shown here is derived from an EMBL/GenBank/DDBJ whole genome shotgun (WGS) entry which is preliminary data.</text>
</comment>
<evidence type="ECO:0000256" key="5">
    <source>
        <dbReference type="ARBA" id="ARBA00023128"/>
    </source>
</evidence>
<dbReference type="SUPFAM" id="SSF47072">
    <property type="entry name" value="Cysteine alpha-hairpin motif"/>
    <property type="match status" value="1"/>
</dbReference>
<evidence type="ECO:0000313" key="9">
    <source>
        <dbReference type="EMBL" id="RCK55545.1"/>
    </source>
</evidence>
<feature type="binding site" evidence="8">
    <location>
        <position position="15"/>
    </location>
    <ligand>
        <name>Cu cation</name>
        <dbReference type="ChEBI" id="CHEBI:23378"/>
    </ligand>
</feature>
<keyword evidence="3 8" id="KW-0479">Metal-binding</keyword>
<dbReference type="GO" id="GO:0005507">
    <property type="term" value="F:copper ion binding"/>
    <property type="evidence" value="ECO:0007669"/>
    <property type="project" value="InterPro"/>
</dbReference>
<accession>A0A367XPI5</accession>
<evidence type="ECO:0000313" key="10">
    <source>
        <dbReference type="EMBL" id="RCK66617.1"/>
    </source>
</evidence>
<name>A0A367XPI5_9ASCO</name>
<proteinExistence type="inferred from homology"/>
<dbReference type="GO" id="GO:0016531">
    <property type="term" value="F:copper chaperone activity"/>
    <property type="evidence" value="ECO:0007669"/>
    <property type="project" value="InterPro"/>
</dbReference>